<comment type="caution">
    <text evidence="2">The sequence shown here is derived from an EMBL/GenBank/DDBJ whole genome shotgun (WGS) entry which is preliminary data.</text>
</comment>
<dbReference type="PANTHER" id="PTHR36503">
    <property type="entry name" value="BLR2520 PROTEIN"/>
    <property type="match status" value="1"/>
</dbReference>
<dbReference type="Gene3D" id="3.10.180.10">
    <property type="entry name" value="2,3-Dihydroxybiphenyl 1,2-Dioxygenase, domain 1"/>
    <property type="match status" value="1"/>
</dbReference>
<dbReference type="PROSITE" id="PS51819">
    <property type="entry name" value="VOC"/>
    <property type="match status" value="1"/>
</dbReference>
<accession>A0A0G0M311</accession>
<keyword evidence="2" id="KW-0560">Oxidoreductase</keyword>
<dbReference type="Proteomes" id="UP000034325">
    <property type="component" value="Unassembled WGS sequence"/>
</dbReference>
<dbReference type="AlphaFoldDB" id="A0A0G0M311"/>
<name>A0A0G0M311_9BACT</name>
<dbReference type="EMBL" id="LBWA01000009">
    <property type="protein sequence ID" value="KKQ97677.1"/>
    <property type="molecule type" value="Genomic_DNA"/>
</dbReference>
<gene>
    <name evidence="2" type="ORF">UT23_C0009G0006</name>
</gene>
<protein>
    <submittedName>
        <fullName evidence="2">Glyoxalase/bleomycin resistance protein/dioxygenase</fullName>
    </submittedName>
</protein>
<dbReference type="InterPro" id="IPR037523">
    <property type="entry name" value="VOC_core"/>
</dbReference>
<organism evidence="2 3">
    <name type="scientific">Candidatus Woesebacteria bacterium GW2011_GWA1_39_12</name>
    <dbReference type="NCBI Taxonomy" id="1618549"/>
    <lineage>
        <taxon>Bacteria</taxon>
        <taxon>Candidatus Woeseibacteriota</taxon>
    </lineage>
</organism>
<dbReference type="SUPFAM" id="SSF54593">
    <property type="entry name" value="Glyoxalase/Bleomycin resistance protein/Dihydroxybiphenyl dioxygenase"/>
    <property type="match status" value="1"/>
</dbReference>
<proteinExistence type="predicted"/>
<dbReference type="Pfam" id="PF12681">
    <property type="entry name" value="Glyoxalase_2"/>
    <property type="match status" value="1"/>
</dbReference>
<keyword evidence="2" id="KW-0223">Dioxygenase</keyword>
<dbReference type="InterPro" id="IPR025870">
    <property type="entry name" value="Glyoxalase-like_dom"/>
</dbReference>
<dbReference type="PANTHER" id="PTHR36503:SF3">
    <property type="entry name" value="BLR0126 PROTEIN"/>
    <property type="match status" value="1"/>
</dbReference>
<evidence type="ECO:0000313" key="2">
    <source>
        <dbReference type="EMBL" id="KKQ97677.1"/>
    </source>
</evidence>
<sequence length="123" mass="13950">MFKNFGNCLLIENLEKSLEFYRDKLGMEINSHDGKFVAFKGISLAVFQKDEAVAMFPKEHMGNGGGVILAFQVDDLNKACGELKSKGVEFFEGPKETSWGQKVAYFKDPDENIWEISEPFEEK</sequence>
<dbReference type="GO" id="GO:0051213">
    <property type="term" value="F:dioxygenase activity"/>
    <property type="evidence" value="ECO:0007669"/>
    <property type="project" value="UniProtKB-KW"/>
</dbReference>
<reference evidence="2 3" key="1">
    <citation type="journal article" date="2015" name="Nature">
        <title>rRNA introns, odd ribosomes, and small enigmatic genomes across a large radiation of phyla.</title>
        <authorList>
            <person name="Brown C.T."/>
            <person name="Hug L.A."/>
            <person name="Thomas B.C."/>
            <person name="Sharon I."/>
            <person name="Castelle C.J."/>
            <person name="Singh A."/>
            <person name="Wilkins M.J."/>
            <person name="Williams K.H."/>
            <person name="Banfield J.F."/>
        </authorList>
    </citation>
    <scope>NUCLEOTIDE SEQUENCE [LARGE SCALE GENOMIC DNA]</scope>
</reference>
<evidence type="ECO:0000313" key="3">
    <source>
        <dbReference type="Proteomes" id="UP000034325"/>
    </source>
</evidence>
<dbReference type="InterPro" id="IPR029068">
    <property type="entry name" value="Glyas_Bleomycin-R_OHBP_Dase"/>
</dbReference>
<feature type="domain" description="VOC" evidence="1">
    <location>
        <begin position="1"/>
        <end position="119"/>
    </location>
</feature>
<evidence type="ECO:0000259" key="1">
    <source>
        <dbReference type="PROSITE" id="PS51819"/>
    </source>
</evidence>